<dbReference type="Proteomes" id="UP001281147">
    <property type="component" value="Unassembled WGS sequence"/>
</dbReference>
<protein>
    <submittedName>
        <fullName evidence="1">Uncharacterized protein</fullName>
    </submittedName>
</protein>
<proteinExistence type="predicted"/>
<name>A0ACC3N338_9PEZI</name>
<organism evidence="1 2">
    <name type="scientific">Vermiconidia calcicola</name>
    <dbReference type="NCBI Taxonomy" id="1690605"/>
    <lineage>
        <taxon>Eukaryota</taxon>
        <taxon>Fungi</taxon>
        <taxon>Dikarya</taxon>
        <taxon>Ascomycota</taxon>
        <taxon>Pezizomycotina</taxon>
        <taxon>Dothideomycetes</taxon>
        <taxon>Dothideomycetidae</taxon>
        <taxon>Mycosphaerellales</taxon>
        <taxon>Extremaceae</taxon>
        <taxon>Vermiconidia</taxon>
    </lineage>
</organism>
<comment type="caution">
    <text evidence="1">The sequence shown here is derived from an EMBL/GenBank/DDBJ whole genome shotgun (WGS) entry which is preliminary data.</text>
</comment>
<reference evidence="1" key="1">
    <citation type="submission" date="2023-07" db="EMBL/GenBank/DDBJ databases">
        <title>Black Yeasts Isolated from many extreme environments.</title>
        <authorList>
            <person name="Coleine C."/>
            <person name="Stajich J.E."/>
            <person name="Selbmann L."/>
        </authorList>
    </citation>
    <scope>NUCLEOTIDE SEQUENCE</scope>
    <source>
        <strain evidence="1">CCFEE 5714</strain>
    </source>
</reference>
<accession>A0ACC3N338</accession>
<dbReference type="EMBL" id="JAUTXU010000104">
    <property type="protein sequence ID" value="KAK3708057.1"/>
    <property type="molecule type" value="Genomic_DNA"/>
</dbReference>
<sequence length="369" mass="40147">MSAATAVLRIVRLTLALFVLNVLSATTWDTIGSALGPAGDVLGVVSFIMDNLPQPDQIGGTIVRIGVNSEEDDGYDYEGAVQVIWAFDTFNQVLGSSPVTNLKIAHGDFDDFPIAQHMGPGTASQYIDVMASNDEICITYVSASMPVGGDPLTWTGDVGAACGQAWEYGGLKHGQLKNGQPYAPKCVWMDTDHGDDIDVAPTEITNRQMKIDILAYGGDAADKDLDYYCGSTIFTWQHDDPIAERPPEGYRVPAVIHPPTKRSLYNVTQGSRPRPRNQRSAERLIVSSRPSQSARFLCDSPTSRGSDFVSVAEGLFCDMETKTLYPVCSPSSVSACFDLDASNPHLRKAGPVGRRALAMMRYKRISRWE</sequence>
<evidence type="ECO:0000313" key="2">
    <source>
        <dbReference type="Proteomes" id="UP001281147"/>
    </source>
</evidence>
<gene>
    <name evidence="1" type="ORF">LTR37_011750</name>
</gene>
<evidence type="ECO:0000313" key="1">
    <source>
        <dbReference type="EMBL" id="KAK3708057.1"/>
    </source>
</evidence>
<keyword evidence="2" id="KW-1185">Reference proteome</keyword>